<comment type="caution">
    <text evidence="1">The sequence shown here is derived from an EMBL/GenBank/DDBJ whole genome shotgun (WGS) entry which is preliminary data.</text>
</comment>
<dbReference type="EMBL" id="SRLO01000345">
    <property type="protein sequence ID" value="TNN59929.1"/>
    <property type="molecule type" value="Genomic_DNA"/>
</dbReference>
<protein>
    <submittedName>
        <fullName evidence="1">Uncharacterized protein</fullName>
    </submittedName>
</protein>
<accession>A0A4Z2H2C8</accession>
<reference evidence="1 2" key="1">
    <citation type="submission" date="2019-03" db="EMBL/GenBank/DDBJ databases">
        <title>First draft genome of Liparis tanakae, snailfish: a comprehensive survey of snailfish specific genes.</title>
        <authorList>
            <person name="Kim W."/>
            <person name="Song I."/>
            <person name="Jeong J.-H."/>
            <person name="Kim D."/>
            <person name="Kim S."/>
            <person name="Ryu S."/>
            <person name="Song J.Y."/>
            <person name="Lee S.K."/>
        </authorList>
    </citation>
    <scope>NUCLEOTIDE SEQUENCE [LARGE SCALE GENOMIC DNA]</scope>
    <source>
        <tissue evidence="1">Muscle</tissue>
    </source>
</reference>
<proteinExistence type="predicted"/>
<gene>
    <name evidence="1" type="ORF">EYF80_029895</name>
</gene>
<dbReference type="Proteomes" id="UP000314294">
    <property type="component" value="Unassembled WGS sequence"/>
</dbReference>
<sequence length="114" mass="12396">MVVIPDEVVELTVASSLFVGRLPSLMARESFRKILIASVPAAHKRHSTEIMSFFGGRGGDSFADLHGNFPGAPSAERRRRRRGGCLWSVGGLESVDSAQSAGYTKDFFTGFWSC</sequence>
<name>A0A4Z2H2C8_9TELE</name>
<dbReference type="AlphaFoldDB" id="A0A4Z2H2C8"/>
<organism evidence="1 2">
    <name type="scientific">Liparis tanakae</name>
    <name type="common">Tanaka's snailfish</name>
    <dbReference type="NCBI Taxonomy" id="230148"/>
    <lineage>
        <taxon>Eukaryota</taxon>
        <taxon>Metazoa</taxon>
        <taxon>Chordata</taxon>
        <taxon>Craniata</taxon>
        <taxon>Vertebrata</taxon>
        <taxon>Euteleostomi</taxon>
        <taxon>Actinopterygii</taxon>
        <taxon>Neopterygii</taxon>
        <taxon>Teleostei</taxon>
        <taxon>Neoteleostei</taxon>
        <taxon>Acanthomorphata</taxon>
        <taxon>Eupercaria</taxon>
        <taxon>Perciformes</taxon>
        <taxon>Cottioidei</taxon>
        <taxon>Cottales</taxon>
        <taxon>Liparidae</taxon>
        <taxon>Liparis</taxon>
    </lineage>
</organism>
<evidence type="ECO:0000313" key="2">
    <source>
        <dbReference type="Proteomes" id="UP000314294"/>
    </source>
</evidence>
<evidence type="ECO:0000313" key="1">
    <source>
        <dbReference type="EMBL" id="TNN59929.1"/>
    </source>
</evidence>
<keyword evidence="2" id="KW-1185">Reference proteome</keyword>